<protein>
    <submittedName>
        <fullName evidence="1">Uncharacterized protein</fullName>
    </submittedName>
</protein>
<sequence>MSPTDLQTRLLRLFERHEVELEPDEDWLLTDGDFPAVRASWQDGTAGGPGRLDVDVVLDEERQLELSYAGSGADPCRDALDRFARGDLPVLLAACWYVTDDRRLDLAQWEIGLRQWDAFIGRFVVEGADVNVPPAALPAVAEALKNESLSPRMHWIRLFLRREVDGSLASELLLDNQPWPAGDRALAGLAWPEGGQAYSVRSLIVLDMRDY</sequence>
<dbReference type="STRING" id="529704.SAMN02927913_2939"/>
<evidence type="ECO:0000313" key="1">
    <source>
        <dbReference type="EMBL" id="SEJ03925.1"/>
    </source>
</evidence>
<dbReference type="RefSeq" id="WP_091338543.1">
    <property type="nucleotide sequence ID" value="NZ_FNYC01000004.1"/>
</dbReference>
<dbReference type="InterPro" id="IPR045929">
    <property type="entry name" value="DUF6348"/>
</dbReference>
<reference evidence="1 2" key="1">
    <citation type="submission" date="2016-10" db="EMBL/GenBank/DDBJ databases">
        <authorList>
            <person name="de Groot N.N."/>
        </authorList>
    </citation>
    <scope>NUCLEOTIDE SEQUENCE [LARGE SCALE GENOMIC DNA]</scope>
    <source>
        <strain evidence="1 2">DSM 26515</strain>
    </source>
</reference>
<dbReference type="Proteomes" id="UP000199420">
    <property type="component" value="Unassembled WGS sequence"/>
</dbReference>
<organism evidence="1 2">
    <name type="scientific">Frateuria terrea</name>
    <dbReference type="NCBI Taxonomy" id="529704"/>
    <lineage>
        <taxon>Bacteria</taxon>
        <taxon>Pseudomonadati</taxon>
        <taxon>Pseudomonadota</taxon>
        <taxon>Gammaproteobacteria</taxon>
        <taxon>Lysobacterales</taxon>
        <taxon>Rhodanobacteraceae</taxon>
        <taxon>Frateuria</taxon>
    </lineage>
</organism>
<proteinExistence type="predicted"/>
<keyword evidence="2" id="KW-1185">Reference proteome</keyword>
<dbReference type="Pfam" id="PF19875">
    <property type="entry name" value="DUF6348"/>
    <property type="match status" value="1"/>
</dbReference>
<name>A0A1H6VV57_9GAMM</name>
<evidence type="ECO:0000313" key="2">
    <source>
        <dbReference type="Proteomes" id="UP000199420"/>
    </source>
</evidence>
<dbReference type="AlphaFoldDB" id="A0A1H6VV57"/>
<dbReference type="OrthoDB" id="9155428at2"/>
<accession>A0A1H6VV57</accession>
<gene>
    <name evidence="1" type="ORF">SAMN04487997_2291</name>
</gene>
<dbReference type="EMBL" id="FNYC01000004">
    <property type="protein sequence ID" value="SEJ03925.1"/>
    <property type="molecule type" value="Genomic_DNA"/>
</dbReference>